<dbReference type="Pfam" id="PF00005">
    <property type="entry name" value="ABC_tran"/>
    <property type="match status" value="2"/>
</dbReference>
<evidence type="ECO:0000256" key="3">
    <source>
        <dbReference type="SAM" id="MobiDB-lite"/>
    </source>
</evidence>
<feature type="domain" description="ABC transporter" evidence="4">
    <location>
        <begin position="275"/>
        <end position="507"/>
    </location>
</feature>
<dbReference type="SUPFAM" id="SSF52540">
    <property type="entry name" value="P-loop containing nucleoside triphosphate hydrolases"/>
    <property type="match status" value="2"/>
</dbReference>
<name>A0ABX8GKN6_9CELL</name>
<dbReference type="EMBL" id="CP076023">
    <property type="protein sequence ID" value="QWC16510.1"/>
    <property type="molecule type" value="Genomic_DNA"/>
</dbReference>
<dbReference type="SMART" id="SM00382">
    <property type="entry name" value="AAA"/>
    <property type="match status" value="2"/>
</dbReference>
<keyword evidence="2 5" id="KW-0067">ATP-binding</keyword>
<gene>
    <name evidence="5" type="ORF">KKR89_02205</name>
</gene>
<dbReference type="InterPro" id="IPR027417">
    <property type="entry name" value="P-loop_NTPase"/>
</dbReference>
<dbReference type="PROSITE" id="PS50893">
    <property type="entry name" value="ABC_TRANSPORTER_2"/>
    <property type="match status" value="2"/>
</dbReference>
<evidence type="ECO:0000256" key="2">
    <source>
        <dbReference type="ARBA" id="ARBA00022840"/>
    </source>
</evidence>
<dbReference type="InterPro" id="IPR003439">
    <property type="entry name" value="ABC_transporter-like_ATP-bd"/>
</dbReference>
<dbReference type="InterPro" id="IPR015854">
    <property type="entry name" value="ABC_transpr_LolD-like"/>
</dbReference>
<evidence type="ECO:0000313" key="6">
    <source>
        <dbReference type="Proteomes" id="UP000679335"/>
    </source>
</evidence>
<reference evidence="5 6" key="1">
    <citation type="submission" date="2021-05" db="EMBL/GenBank/DDBJ databases">
        <title>Novel species in genus Cellulomonas.</title>
        <authorList>
            <person name="Zhang G."/>
        </authorList>
    </citation>
    <scope>NUCLEOTIDE SEQUENCE [LARGE SCALE GENOMIC DNA]</scope>
    <source>
        <strain evidence="6">zg-ZUI157</strain>
    </source>
</reference>
<feature type="region of interest" description="Disordered" evidence="3">
    <location>
        <begin position="499"/>
        <end position="519"/>
    </location>
</feature>
<dbReference type="PROSITE" id="PS00211">
    <property type="entry name" value="ABC_TRANSPORTER_1"/>
    <property type="match status" value="2"/>
</dbReference>
<proteinExistence type="predicted"/>
<feature type="domain" description="ABC transporter" evidence="4">
    <location>
        <begin position="13"/>
        <end position="267"/>
    </location>
</feature>
<dbReference type="Gene3D" id="3.40.50.300">
    <property type="entry name" value="P-loop containing nucleotide triphosphate hydrolases"/>
    <property type="match status" value="2"/>
</dbReference>
<dbReference type="InterPro" id="IPR003593">
    <property type="entry name" value="AAA+_ATPase"/>
</dbReference>
<evidence type="ECO:0000256" key="1">
    <source>
        <dbReference type="ARBA" id="ARBA00022741"/>
    </source>
</evidence>
<accession>A0ABX8GKN6</accession>
<keyword evidence="6" id="KW-1185">Reference proteome</keyword>
<protein>
    <submittedName>
        <fullName evidence="5">ATP-binding cassette domain-containing protein</fullName>
    </submittedName>
</protein>
<dbReference type="PANTHER" id="PTHR24220">
    <property type="entry name" value="IMPORT ATP-BINDING PROTEIN"/>
    <property type="match status" value="1"/>
</dbReference>
<keyword evidence="1" id="KW-0547">Nucleotide-binding</keyword>
<organism evidence="5 6">
    <name type="scientific">Cellulomonas dongxiuzhuiae</name>
    <dbReference type="NCBI Taxonomy" id="2819979"/>
    <lineage>
        <taxon>Bacteria</taxon>
        <taxon>Bacillati</taxon>
        <taxon>Actinomycetota</taxon>
        <taxon>Actinomycetes</taxon>
        <taxon>Micrococcales</taxon>
        <taxon>Cellulomonadaceae</taxon>
        <taxon>Cellulomonas</taxon>
    </lineage>
</organism>
<dbReference type="RefSeq" id="WP_208197073.1">
    <property type="nucleotide sequence ID" value="NZ_CP076023.1"/>
</dbReference>
<dbReference type="GO" id="GO:0005524">
    <property type="term" value="F:ATP binding"/>
    <property type="evidence" value="ECO:0007669"/>
    <property type="project" value="UniProtKB-KW"/>
</dbReference>
<sequence>MPEPTPEHASASVAVRGLTVAHAGTVVLDGLDLDVVPGRVHVLLGESGAGKSTVVAALTGSLPRGAHVTGSATLVTDGRTTALVPAARHVHRLRGRVVGTAPQGAGAAFTPTATVAQQLREVQRAGGRGPRLGAAHPHRASDDAEQLAELAAAAGVDPAWLDRYPHQLSGGQLARLNLVAAMVNHPPVLLADEPTSGLDADATRTVGALLTSYARAGHAVLVITHDVALARQVADTITRLAAGRVVAQGSPDAVLHDLAPAVRTRPAVPADAPALAAHGVVVTRGGRAVVAPTDLVVHAGEVVGLTGPSGAGKSSLCAVLAQLEVPAAGHVTLAGRRVPGAGLALPPAQRRRVAWVSQHPRTAVDARLTLRRAIELPARLAGLDVDAAVPAAAVGLDPALLDRRPHEVSGGELQRACVARALALGPEFLVLDEVTSMLDDRTAADVLDTVHRVAAAGTGVLLVSHDVTALAGVCDRVLALRPTPDGAVVAPWQAGPAEAARPPVAATSAAGAPRGAVTA</sequence>
<evidence type="ECO:0000313" key="5">
    <source>
        <dbReference type="EMBL" id="QWC16510.1"/>
    </source>
</evidence>
<evidence type="ECO:0000259" key="4">
    <source>
        <dbReference type="PROSITE" id="PS50893"/>
    </source>
</evidence>
<dbReference type="Proteomes" id="UP000679335">
    <property type="component" value="Chromosome"/>
</dbReference>
<dbReference type="InterPro" id="IPR017871">
    <property type="entry name" value="ABC_transporter-like_CS"/>
</dbReference>